<protein>
    <submittedName>
        <fullName evidence="5">Transcriptional regulator, LacI family</fullName>
    </submittedName>
</protein>
<dbReference type="GO" id="GO:0003700">
    <property type="term" value="F:DNA-binding transcription factor activity"/>
    <property type="evidence" value="ECO:0007669"/>
    <property type="project" value="TreeGrafter"/>
</dbReference>
<dbReference type="Pfam" id="PF13377">
    <property type="entry name" value="Peripla_BP_3"/>
    <property type="match status" value="1"/>
</dbReference>
<dbReference type="InterPro" id="IPR046335">
    <property type="entry name" value="LacI/GalR-like_sensor"/>
</dbReference>
<feature type="domain" description="HTH lacI-type" evidence="4">
    <location>
        <begin position="15"/>
        <end position="69"/>
    </location>
</feature>
<dbReference type="InterPro" id="IPR000843">
    <property type="entry name" value="HTH_LacI"/>
</dbReference>
<dbReference type="SUPFAM" id="SSF53822">
    <property type="entry name" value="Periplasmic binding protein-like I"/>
    <property type="match status" value="1"/>
</dbReference>
<accession>W0FRN6</accession>
<evidence type="ECO:0000259" key="4">
    <source>
        <dbReference type="PROSITE" id="PS50932"/>
    </source>
</evidence>
<dbReference type="Pfam" id="PF00356">
    <property type="entry name" value="LacI"/>
    <property type="match status" value="1"/>
</dbReference>
<dbReference type="SUPFAM" id="SSF47413">
    <property type="entry name" value="lambda repressor-like DNA-binding domains"/>
    <property type="match status" value="1"/>
</dbReference>
<dbReference type="InterPro" id="IPR010982">
    <property type="entry name" value="Lambda_DNA-bd_dom_sf"/>
</dbReference>
<sequence>MKKDYPGGAYTMSSVRLKDIAETCGVSVATVSRALNGLRRDDNKTTILIRRTAQEMGYVPNAAALVLKTHRSNTIGILYEDHLDHEYFSSLLDDLRREAGKLGYHLVLIGGCDPEQETYYEQARHRNLDGVIVIQADFDSPEVIRLVNGALPAVVIDHLVEGCICVSNDNEESIRQLIRYVWECGHSRIGYITGESGAVTQERLSGFYRACAELGICVPEGSVLEGHFRAPEECARHIRELMTEPTGATCILCPDDYSCIGAMWILKEEGISIPEQVSLAGYDGIRMGQMLRPRLTTYRQDTAGIAAEAMRLLSGTIDFPDRWYARKAIVSGDLVEGETVRRLSR</sequence>
<dbReference type="Gene3D" id="3.40.50.2300">
    <property type="match status" value="2"/>
</dbReference>
<dbReference type="EMBL" id="KC246840">
    <property type="protein sequence ID" value="AHF25527.1"/>
    <property type="molecule type" value="Genomic_DNA"/>
</dbReference>
<dbReference type="PANTHER" id="PTHR30146:SF109">
    <property type="entry name" value="HTH-TYPE TRANSCRIPTIONAL REGULATOR GALS"/>
    <property type="match status" value="1"/>
</dbReference>
<dbReference type="PROSITE" id="PS50932">
    <property type="entry name" value="HTH_LACI_2"/>
    <property type="match status" value="1"/>
</dbReference>
<dbReference type="PANTHER" id="PTHR30146">
    <property type="entry name" value="LACI-RELATED TRANSCRIPTIONAL REPRESSOR"/>
    <property type="match status" value="1"/>
</dbReference>
<dbReference type="InterPro" id="IPR028082">
    <property type="entry name" value="Peripla_BP_I"/>
</dbReference>
<name>W0FRN6_9BACT</name>
<keyword evidence="1" id="KW-0805">Transcription regulation</keyword>
<dbReference type="SMART" id="SM00354">
    <property type="entry name" value="HTH_LACI"/>
    <property type="match status" value="1"/>
</dbReference>
<dbReference type="AlphaFoldDB" id="W0FRN6"/>
<evidence type="ECO:0000256" key="3">
    <source>
        <dbReference type="ARBA" id="ARBA00023163"/>
    </source>
</evidence>
<evidence type="ECO:0000313" key="5">
    <source>
        <dbReference type="EMBL" id="AHF25527.1"/>
    </source>
</evidence>
<dbReference type="Gene3D" id="1.10.260.40">
    <property type="entry name" value="lambda repressor-like DNA-binding domains"/>
    <property type="match status" value="1"/>
</dbReference>
<organism evidence="5">
    <name type="scientific">uncultured bacterium Contigcl_8</name>
    <dbReference type="NCBI Taxonomy" id="1393678"/>
    <lineage>
        <taxon>Bacteria</taxon>
        <taxon>environmental samples</taxon>
    </lineage>
</organism>
<reference evidence="5" key="1">
    <citation type="journal article" date="2013" name="PLoS ONE">
        <title>Metagenomic insights into the carbohydrate-active enzymes carried by the microorganisms adhering to solid digesta in the rumen of cows.</title>
        <authorList>
            <person name="Wang L."/>
            <person name="Hatem A."/>
            <person name="Catalyurek U.V."/>
            <person name="Morrison M."/>
            <person name="Yu Z."/>
        </authorList>
    </citation>
    <scope>NUCLEOTIDE SEQUENCE</scope>
</reference>
<dbReference type="CDD" id="cd01392">
    <property type="entry name" value="HTH_LacI"/>
    <property type="match status" value="1"/>
</dbReference>
<keyword evidence="2" id="KW-0238">DNA-binding</keyword>
<evidence type="ECO:0000256" key="2">
    <source>
        <dbReference type="ARBA" id="ARBA00023125"/>
    </source>
</evidence>
<proteinExistence type="predicted"/>
<dbReference type="CDD" id="cd06267">
    <property type="entry name" value="PBP1_LacI_sugar_binding-like"/>
    <property type="match status" value="1"/>
</dbReference>
<dbReference type="GO" id="GO:0000976">
    <property type="term" value="F:transcription cis-regulatory region binding"/>
    <property type="evidence" value="ECO:0007669"/>
    <property type="project" value="TreeGrafter"/>
</dbReference>
<evidence type="ECO:0000256" key="1">
    <source>
        <dbReference type="ARBA" id="ARBA00023015"/>
    </source>
</evidence>
<keyword evidence="3" id="KW-0804">Transcription</keyword>